<dbReference type="PANTHER" id="PTHR22625">
    <property type="entry name" value="PLEXIN"/>
    <property type="match status" value="1"/>
</dbReference>
<dbReference type="PANTHER" id="PTHR22625:SF70">
    <property type="entry name" value="PLEXIN A, ISOFORM A"/>
    <property type="match status" value="1"/>
</dbReference>
<evidence type="ECO:0000313" key="3">
    <source>
        <dbReference type="Proteomes" id="UP001177023"/>
    </source>
</evidence>
<dbReference type="Proteomes" id="UP001177023">
    <property type="component" value="Unassembled WGS sequence"/>
</dbReference>
<dbReference type="InterPro" id="IPR013548">
    <property type="entry name" value="Plexin_cytoplasmic_RasGAP_dom"/>
</dbReference>
<evidence type="ECO:0000259" key="1">
    <source>
        <dbReference type="Pfam" id="PF08337"/>
    </source>
</evidence>
<feature type="domain" description="Plexin cytoplasmic RasGAP" evidence="1">
    <location>
        <begin position="75"/>
        <end position="139"/>
    </location>
</feature>
<reference evidence="2" key="1">
    <citation type="submission" date="2023-06" db="EMBL/GenBank/DDBJ databases">
        <authorList>
            <person name="Delattre M."/>
        </authorList>
    </citation>
    <scope>NUCLEOTIDE SEQUENCE</scope>
    <source>
        <strain evidence="2">AF72</strain>
    </source>
</reference>
<sequence length="143" mass="16228">MAERLSGDMPITMDVDDEGAHVRQGLNFAYRNNPKIFEMDNIEMKVATECKEAFAELQTSLNAYSAELPLGSSMVPFLEYKEYAARVLFPNLHKHPVLRELEVDSTRAAAVEEFAEEFHKLILNKTFLTTWVRVMESNKGAGL</sequence>
<dbReference type="AlphaFoldDB" id="A0AA36C720"/>
<evidence type="ECO:0000313" key="2">
    <source>
        <dbReference type="EMBL" id="CAJ0560817.1"/>
    </source>
</evidence>
<dbReference type="InterPro" id="IPR008936">
    <property type="entry name" value="Rho_GTPase_activation_prot"/>
</dbReference>
<accession>A0AA36C720</accession>
<dbReference type="GO" id="GO:0017154">
    <property type="term" value="F:semaphorin receptor activity"/>
    <property type="evidence" value="ECO:0007669"/>
    <property type="project" value="InterPro"/>
</dbReference>
<proteinExistence type="predicted"/>
<dbReference type="GO" id="GO:0005886">
    <property type="term" value="C:plasma membrane"/>
    <property type="evidence" value="ECO:0007669"/>
    <property type="project" value="TreeGrafter"/>
</dbReference>
<organism evidence="2 3">
    <name type="scientific">Mesorhabditis spiculigera</name>
    <dbReference type="NCBI Taxonomy" id="96644"/>
    <lineage>
        <taxon>Eukaryota</taxon>
        <taxon>Metazoa</taxon>
        <taxon>Ecdysozoa</taxon>
        <taxon>Nematoda</taxon>
        <taxon>Chromadorea</taxon>
        <taxon>Rhabditida</taxon>
        <taxon>Rhabditina</taxon>
        <taxon>Rhabditomorpha</taxon>
        <taxon>Rhabditoidea</taxon>
        <taxon>Rhabditidae</taxon>
        <taxon>Mesorhabditinae</taxon>
        <taxon>Mesorhabditis</taxon>
    </lineage>
</organism>
<protein>
    <recommendedName>
        <fullName evidence="1">Plexin cytoplasmic RasGAP domain-containing protein</fullName>
    </recommendedName>
</protein>
<name>A0AA36C720_9BILA</name>
<dbReference type="EMBL" id="CATQJA010000499">
    <property type="protein sequence ID" value="CAJ0560817.1"/>
    <property type="molecule type" value="Genomic_DNA"/>
</dbReference>
<feature type="non-terminal residue" evidence="2">
    <location>
        <position position="143"/>
    </location>
</feature>
<dbReference type="Pfam" id="PF08337">
    <property type="entry name" value="Plexin_cytopl"/>
    <property type="match status" value="1"/>
</dbReference>
<comment type="caution">
    <text evidence="2">The sequence shown here is derived from an EMBL/GenBank/DDBJ whole genome shotgun (WGS) entry which is preliminary data.</text>
</comment>
<dbReference type="Gene3D" id="1.10.506.10">
    <property type="entry name" value="GTPase Activation - p120gap, domain 1"/>
    <property type="match status" value="1"/>
</dbReference>
<keyword evidence="3" id="KW-1185">Reference proteome</keyword>
<dbReference type="InterPro" id="IPR031148">
    <property type="entry name" value="Plexin"/>
</dbReference>
<dbReference type="GO" id="GO:0002116">
    <property type="term" value="C:semaphorin receptor complex"/>
    <property type="evidence" value="ECO:0007669"/>
    <property type="project" value="TreeGrafter"/>
</dbReference>
<gene>
    <name evidence="2" type="ORF">MSPICULIGERA_LOCUS1654</name>
</gene>
<dbReference type="GO" id="GO:0030334">
    <property type="term" value="P:regulation of cell migration"/>
    <property type="evidence" value="ECO:0007669"/>
    <property type="project" value="TreeGrafter"/>
</dbReference>